<evidence type="ECO:0000313" key="1">
    <source>
        <dbReference type="EMBL" id="SSZ39767.1"/>
    </source>
</evidence>
<dbReference type="AlphaFoldDB" id="A0A336NFQ0"/>
<proteinExistence type="predicted"/>
<dbReference type="EMBL" id="UFTD01000001">
    <property type="protein sequence ID" value="SSZ39767.1"/>
    <property type="molecule type" value="Genomic_DNA"/>
</dbReference>
<organism evidence="1 2">
    <name type="scientific">Bartonella grahamii</name>
    <dbReference type="NCBI Taxonomy" id="33045"/>
    <lineage>
        <taxon>Bacteria</taxon>
        <taxon>Pseudomonadati</taxon>
        <taxon>Pseudomonadota</taxon>
        <taxon>Alphaproteobacteria</taxon>
        <taxon>Hyphomicrobiales</taxon>
        <taxon>Bartonellaceae</taxon>
        <taxon>Bartonella</taxon>
    </lineage>
</organism>
<sequence>MKTLLAILLNTIDFNNETSKTPSLPQISIETFINVANPKRESIKV</sequence>
<gene>
    <name evidence="1" type="ORF">NCTC12860_00984</name>
</gene>
<protein>
    <submittedName>
        <fullName evidence="1">Uncharacterized protein</fullName>
    </submittedName>
</protein>
<dbReference type="Proteomes" id="UP000253846">
    <property type="component" value="Unassembled WGS sequence"/>
</dbReference>
<accession>A0A336NFQ0</accession>
<reference evidence="1 2" key="1">
    <citation type="submission" date="2018-06" db="EMBL/GenBank/DDBJ databases">
        <authorList>
            <consortium name="Pathogen Informatics"/>
            <person name="Doyle S."/>
        </authorList>
    </citation>
    <scope>NUCLEOTIDE SEQUENCE [LARGE SCALE GENOMIC DNA]</scope>
    <source>
        <strain evidence="1 2">NCTC12860</strain>
    </source>
</reference>
<name>A0A336NFQ0_BARGR</name>
<evidence type="ECO:0000313" key="2">
    <source>
        <dbReference type="Proteomes" id="UP000253846"/>
    </source>
</evidence>